<evidence type="ECO:0000256" key="3">
    <source>
        <dbReference type="ARBA" id="ARBA00022827"/>
    </source>
</evidence>
<dbReference type="STRING" id="1588748.HMPREF3182_01487"/>
<feature type="domain" description="FAD-binding PCMH-type" evidence="5">
    <location>
        <begin position="42"/>
        <end position="221"/>
    </location>
</feature>
<dbReference type="PANTHER" id="PTHR42934">
    <property type="entry name" value="GLYCOLATE OXIDASE SUBUNIT GLCD"/>
    <property type="match status" value="1"/>
</dbReference>
<dbReference type="EMBL" id="LSDT01000050">
    <property type="protein sequence ID" value="KXB90173.1"/>
    <property type="molecule type" value="Genomic_DNA"/>
</dbReference>
<protein>
    <submittedName>
        <fullName evidence="6">Putative glycolate oxidase, subunit GlcD</fullName>
    </submittedName>
</protein>
<accession>A0A134CDB0</accession>
<proteinExistence type="predicted"/>
<dbReference type="SUPFAM" id="SSF55103">
    <property type="entry name" value="FAD-linked oxidases, C-terminal domain"/>
    <property type="match status" value="1"/>
</dbReference>
<gene>
    <name evidence="6" type="ORF">HMPREF3182_01487</name>
</gene>
<dbReference type="RefSeq" id="WP_007392659.1">
    <property type="nucleotide sequence ID" value="NZ_KQ960955.1"/>
</dbReference>
<evidence type="ECO:0000256" key="2">
    <source>
        <dbReference type="ARBA" id="ARBA00022630"/>
    </source>
</evidence>
<dbReference type="GO" id="GO:0016491">
    <property type="term" value="F:oxidoreductase activity"/>
    <property type="evidence" value="ECO:0007669"/>
    <property type="project" value="UniProtKB-KW"/>
</dbReference>
<dbReference type="Gene3D" id="3.30.465.10">
    <property type="match status" value="1"/>
</dbReference>
<dbReference type="InterPro" id="IPR036318">
    <property type="entry name" value="FAD-bd_PCMH-like_sf"/>
</dbReference>
<dbReference type="PROSITE" id="PS51387">
    <property type="entry name" value="FAD_PCMH"/>
    <property type="match status" value="1"/>
</dbReference>
<sequence length="464" mass="51505">MYQKVTTEVIEKLQHIVGPSYVKMNKDELISYSSDESMAPELWTMPEVVVAPANAEEIGAIIKLANVYHIPVTPRSAGTSVSGGAIPVCGGIVVLLERLNRILELNEEGLFMVVEAGVRTVDIQQAAREKGLLYAGDPCSADSCLIGGNLATNAGGNKAVRYGTTRHQVYAIEVVLPTGEIVELGGNLKKCSTGFCLEQLIIGSEGTLGVITKATLKLIPTPLYHFDALAVFTDLSKAINFVPNLIKEKLNPTSVEFMDNRFVKRANEYCRLQLPHWQDGYYVIVSLDTYREEELQDNIERLSNICEAAGATDILEADERIWRVRRSCLESTRELSKEATSEDLVVPVLRIAECIETVVQMAAAYDFQVFCLAHAGDGNLHFQILRGNLEKTEWERQLADFRKQAYPFVYSLGGKLSGEHGIGVKRVDYMETYTNPVELMMMKKIKQALDPNSILNPRKVLNVE</sequence>
<dbReference type="InterPro" id="IPR004113">
    <property type="entry name" value="FAD-bd_oxidored_4_C"/>
</dbReference>
<evidence type="ECO:0000256" key="4">
    <source>
        <dbReference type="ARBA" id="ARBA00023002"/>
    </source>
</evidence>
<dbReference type="Gene3D" id="1.10.45.10">
    <property type="entry name" value="Vanillyl-alcohol Oxidase, Chain A, domain 4"/>
    <property type="match status" value="1"/>
</dbReference>
<keyword evidence="3" id="KW-0274">FAD</keyword>
<dbReference type="FunFam" id="1.10.45.10:FF:000001">
    <property type="entry name" value="D-lactate dehydrogenase mitochondrial"/>
    <property type="match status" value="1"/>
</dbReference>
<dbReference type="Pfam" id="PF02913">
    <property type="entry name" value="FAD-oxidase_C"/>
    <property type="match status" value="1"/>
</dbReference>
<comment type="cofactor">
    <cofactor evidence="1">
        <name>FAD</name>
        <dbReference type="ChEBI" id="CHEBI:57692"/>
    </cofactor>
</comment>
<organism evidence="6 7">
    <name type="scientific">Megasphaera hutchinsoni</name>
    <dbReference type="NCBI Taxonomy" id="1588748"/>
    <lineage>
        <taxon>Bacteria</taxon>
        <taxon>Bacillati</taxon>
        <taxon>Bacillota</taxon>
        <taxon>Negativicutes</taxon>
        <taxon>Veillonellales</taxon>
        <taxon>Veillonellaceae</taxon>
        <taxon>Megasphaera</taxon>
    </lineage>
</organism>
<dbReference type="InterPro" id="IPR006094">
    <property type="entry name" value="Oxid_FAD_bind_N"/>
</dbReference>
<evidence type="ECO:0000313" key="6">
    <source>
        <dbReference type="EMBL" id="KXB90173.1"/>
    </source>
</evidence>
<name>A0A134CDB0_9FIRM</name>
<evidence type="ECO:0000256" key="1">
    <source>
        <dbReference type="ARBA" id="ARBA00001974"/>
    </source>
</evidence>
<dbReference type="Pfam" id="PF01565">
    <property type="entry name" value="FAD_binding_4"/>
    <property type="match status" value="1"/>
</dbReference>
<evidence type="ECO:0000313" key="7">
    <source>
        <dbReference type="Proteomes" id="UP000070160"/>
    </source>
</evidence>
<dbReference type="PATRIC" id="fig|1588748.3.peg.1439"/>
<reference evidence="7" key="1">
    <citation type="submission" date="2016-01" db="EMBL/GenBank/DDBJ databases">
        <authorList>
            <person name="Mitreva M."/>
            <person name="Pepin K.H."/>
            <person name="Mihindukulasuriya K.A."/>
            <person name="Fulton R."/>
            <person name="Fronick C."/>
            <person name="O'Laughlin M."/>
            <person name="Miner T."/>
            <person name="Herter B."/>
            <person name="Rosa B.A."/>
            <person name="Cordes M."/>
            <person name="Tomlinson C."/>
            <person name="Wollam A."/>
            <person name="Palsikar V.B."/>
            <person name="Mardis E.R."/>
            <person name="Wilson R.K."/>
        </authorList>
    </citation>
    <scope>NUCLEOTIDE SEQUENCE [LARGE SCALE GENOMIC DNA]</scope>
    <source>
        <strain evidence="7">KA00182</strain>
    </source>
</reference>
<keyword evidence="2" id="KW-0285">Flavoprotein</keyword>
<dbReference type="Proteomes" id="UP000070160">
    <property type="component" value="Unassembled WGS sequence"/>
</dbReference>
<dbReference type="InterPro" id="IPR051914">
    <property type="entry name" value="FAD-linked_OxidoTrans_Type4"/>
</dbReference>
<evidence type="ECO:0000259" key="5">
    <source>
        <dbReference type="PROSITE" id="PS51387"/>
    </source>
</evidence>
<dbReference type="AlphaFoldDB" id="A0A134CDB0"/>
<keyword evidence="7" id="KW-1185">Reference proteome</keyword>
<dbReference type="Gene3D" id="3.30.70.2740">
    <property type="match status" value="1"/>
</dbReference>
<dbReference type="InterPro" id="IPR016169">
    <property type="entry name" value="FAD-bd_PCMH_sub2"/>
</dbReference>
<dbReference type="PANTHER" id="PTHR42934:SF2">
    <property type="entry name" value="GLYCOLATE OXIDASE SUBUNIT GLCD"/>
    <property type="match status" value="1"/>
</dbReference>
<comment type="caution">
    <text evidence="6">The sequence shown here is derived from an EMBL/GenBank/DDBJ whole genome shotgun (WGS) entry which is preliminary data.</text>
</comment>
<dbReference type="InterPro" id="IPR016164">
    <property type="entry name" value="FAD-linked_Oxase-like_C"/>
</dbReference>
<dbReference type="GO" id="GO:0071949">
    <property type="term" value="F:FAD binding"/>
    <property type="evidence" value="ECO:0007669"/>
    <property type="project" value="InterPro"/>
</dbReference>
<keyword evidence="4" id="KW-0560">Oxidoreductase</keyword>
<dbReference type="SUPFAM" id="SSF56176">
    <property type="entry name" value="FAD-binding/transporter-associated domain-like"/>
    <property type="match status" value="1"/>
</dbReference>
<dbReference type="InterPro" id="IPR016171">
    <property type="entry name" value="Vanillyl_alc_oxidase_C-sub2"/>
</dbReference>
<dbReference type="InterPro" id="IPR016166">
    <property type="entry name" value="FAD-bd_PCMH"/>
</dbReference>